<dbReference type="Gene3D" id="2.60.40.10">
    <property type="entry name" value="Immunoglobulins"/>
    <property type="match status" value="4"/>
</dbReference>
<dbReference type="InterPro" id="IPR013783">
    <property type="entry name" value="Ig-like_fold"/>
</dbReference>
<dbReference type="InterPro" id="IPR003599">
    <property type="entry name" value="Ig_sub"/>
</dbReference>
<dbReference type="InterPro" id="IPR036179">
    <property type="entry name" value="Ig-like_dom_sf"/>
</dbReference>
<dbReference type="PANTHER" id="PTHR11422">
    <property type="entry name" value="T-CELL SURFACE GLYCOPROTEIN CD4"/>
    <property type="match status" value="1"/>
</dbReference>
<dbReference type="InterPro" id="IPR003598">
    <property type="entry name" value="Ig_sub2"/>
</dbReference>
<dbReference type="Pfam" id="PF07686">
    <property type="entry name" value="V-set"/>
    <property type="match status" value="3"/>
</dbReference>
<dbReference type="SMART" id="SM00406">
    <property type="entry name" value="IGv"/>
    <property type="match status" value="3"/>
</dbReference>
<dbReference type="AlphaFoldDB" id="A0A9D3NM03"/>
<feature type="domain" description="Ig-like" evidence="1">
    <location>
        <begin position="215"/>
        <end position="300"/>
    </location>
</feature>
<reference evidence="2 3" key="1">
    <citation type="submission" date="2021-06" db="EMBL/GenBank/DDBJ databases">
        <title>Chromosome-level genome assembly of the red-tail catfish (Hemibagrus wyckioides).</title>
        <authorList>
            <person name="Shao F."/>
        </authorList>
    </citation>
    <scope>NUCLEOTIDE SEQUENCE [LARGE SCALE GENOMIC DNA]</scope>
    <source>
        <strain evidence="2">EC202008001</strain>
        <tissue evidence="2">Blood</tissue>
    </source>
</reference>
<protein>
    <recommendedName>
        <fullName evidence="1">Ig-like domain-containing protein</fullName>
    </recommendedName>
</protein>
<dbReference type="InterPro" id="IPR007110">
    <property type="entry name" value="Ig-like_dom"/>
</dbReference>
<dbReference type="SUPFAM" id="SSF48726">
    <property type="entry name" value="Immunoglobulin"/>
    <property type="match status" value="4"/>
</dbReference>
<feature type="domain" description="Ig-like" evidence="1">
    <location>
        <begin position="109"/>
        <end position="194"/>
    </location>
</feature>
<proteinExistence type="predicted"/>
<name>A0A9D3NM03_9TELE</name>
<dbReference type="InterPro" id="IPR013106">
    <property type="entry name" value="Ig_V-set"/>
</dbReference>
<dbReference type="OrthoDB" id="8836910at2759"/>
<dbReference type="PROSITE" id="PS50835">
    <property type="entry name" value="IG_LIKE"/>
    <property type="match status" value="3"/>
</dbReference>
<organism evidence="2 3">
    <name type="scientific">Hemibagrus wyckioides</name>
    <dbReference type="NCBI Taxonomy" id="337641"/>
    <lineage>
        <taxon>Eukaryota</taxon>
        <taxon>Metazoa</taxon>
        <taxon>Chordata</taxon>
        <taxon>Craniata</taxon>
        <taxon>Vertebrata</taxon>
        <taxon>Euteleostomi</taxon>
        <taxon>Actinopterygii</taxon>
        <taxon>Neopterygii</taxon>
        <taxon>Teleostei</taxon>
        <taxon>Ostariophysi</taxon>
        <taxon>Siluriformes</taxon>
        <taxon>Bagridae</taxon>
        <taxon>Hemibagrus</taxon>
    </lineage>
</organism>
<feature type="domain" description="Ig-like" evidence="1">
    <location>
        <begin position="1"/>
        <end position="88"/>
    </location>
</feature>
<evidence type="ECO:0000313" key="3">
    <source>
        <dbReference type="Proteomes" id="UP000824219"/>
    </source>
</evidence>
<dbReference type="SMART" id="SM00408">
    <property type="entry name" value="IGc2"/>
    <property type="match status" value="3"/>
</dbReference>
<gene>
    <name evidence="2" type="ORF">KOW79_011120</name>
</gene>
<dbReference type="SMART" id="SM00409">
    <property type="entry name" value="IG"/>
    <property type="match status" value="3"/>
</dbReference>
<dbReference type="Proteomes" id="UP000824219">
    <property type="component" value="Linkage Group LG13"/>
</dbReference>
<accession>A0A9D3NM03</accession>
<sequence>MVNKPLTLPCSCSGHCPEVQWIRFVPDGTIIAQSGMCPKQQHSQSRYSVSGDTSRGDFSLTISSVAYNDAGSYMCSCNGQSVTEVKLKVIVYLLMEQCQAFIFRESMVNKPLTLPCSCSGNCPEVQWIRFVPDGTIVAQSGMCPKQQHSQSRYSVSGDTSRGDFSLTISSVAYNDAGSYMCSCNGQSVTEVKLKVIVYLLMEQCQAFIFRESMVNKPLTLPCSCSGNCPEVQWIRFVPDGTIVAQSGMCPKQQHSQSRYSVSGDTSRGDFSLTISSVAYNDAGSYMCSCNGQSVTEVKLKVIVPTFVKALEGENVTLPCYGDTQHDVKDVKWMKDGHRVLLYTPANRSGYNNSQPTTALKFQYCMCY</sequence>
<evidence type="ECO:0000259" key="1">
    <source>
        <dbReference type="PROSITE" id="PS50835"/>
    </source>
</evidence>
<evidence type="ECO:0000313" key="2">
    <source>
        <dbReference type="EMBL" id="KAG7324804.1"/>
    </source>
</evidence>
<comment type="caution">
    <text evidence="2">The sequence shown here is derived from an EMBL/GenBank/DDBJ whole genome shotgun (WGS) entry which is preliminary data.</text>
</comment>
<keyword evidence="3" id="KW-1185">Reference proteome</keyword>
<dbReference type="PANTHER" id="PTHR11422:SF10">
    <property type="entry name" value="IG-LIKE DOMAIN-CONTAINING PROTEIN"/>
    <property type="match status" value="1"/>
</dbReference>
<dbReference type="EMBL" id="JAHKSW010000013">
    <property type="protein sequence ID" value="KAG7324804.1"/>
    <property type="molecule type" value="Genomic_DNA"/>
</dbReference>